<dbReference type="PANTHER" id="PTHR42928">
    <property type="entry name" value="TRICARBOXYLATE-BINDING PROTEIN"/>
    <property type="match status" value="1"/>
</dbReference>
<evidence type="ECO:0008006" key="5">
    <source>
        <dbReference type="Google" id="ProtNLM"/>
    </source>
</evidence>
<evidence type="ECO:0000256" key="2">
    <source>
        <dbReference type="SAM" id="SignalP"/>
    </source>
</evidence>
<reference evidence="3 4" key="1">
    <citation type="journal article" date="2017" name="Int. J. Syst. Evol. Microbiol.">
        <title>Achromobacter aloeverae sp. nov., isolated from the root of Aloe vera (L.) Burm.f.</title>
        <authorList>
            <person name="Kuncharoen N."/>
            <person name="Muramatsu Y."/>
            <person name="Shibata C."/>
            <person name="Kamakura Y."/>
            <person name="Nakagawa Y."/>
            <person name="Tanasupawat S."/>
        </authorList>
    </citation>
    <scope>NUCLEOTIDE SEQUENCE [LARGE SCALE GENOMIC DNA]</scope>
    <source>
        <strain evidence="3 4">AVA-1</strain>
    </source>
</reference>
<dbReference type="Proteomes" id="UP000290849">
    <property type="component" value="Unassembled WGS sequence"/>
</dbReference>
<dbReference type="Gene3D" id="3.40.190.10">
    <property type="entry name" value="Periplasmic binding protein-like II"/>
    <property type="match status" value="1"/>
</dbReference>
<dbReference type="InterPro" id="IPR042100">
    <property type="entry name" value="Bug_dom1"/>
</dbReference>
<accession>A0A4Q1HFM8</accession>
<feature type="signal peptide" evidence="2">
    <location>
        <begin position="1"/>
        <end position="28"/>
    </location>
</feature>
<gene>
    <name evidence="3" type="ORF">C7R54_19295</name>
</gene>
<dbReference type="Gene3D" id="3.40.190.150">
    <property type="entry name" value="Bordetella uptake gene, domain 1"/>
    <property type="match status" value="1"/>
</dbReference>
<dbReference type="PANTHER" id="PTHR42928:SF5">
    <property type="entry name" value="BLR1237 PROTEIN"/>
    <property type="match status" value="1"/>
</dbReference>
<feature type="chain" id="PRO_5020482199" description="Tripartite tricarboxylate transporter substrate binding protein" evidence="2">
    <location>
        <begin position="29"/>
        <end position="327"/>
    </location>
</feature>
<keyword evidence="4" id="KW-1185">Reference proteome</keyword>
<comment type="caution">
    <text evidence="3">The sequence shown here is derived from an EMBL/GenBank/DDBJ whole genome shotgun (WGS) entry which is preliminary data.</text>
</comment>
<keyword evidence="2" id="KW-0732">Signal</keyword>
<evidence type="ECO:0000256" key="1">
    <source>
        <dbReference type="ARBA" id="ARBA00006987"/>
    </source>
</evidence>
<evidence type="ECO:0000313" key="3">
    <source>
        <dbReference type="EMBL" id="RXN85915.1"/>
    </source>
</evidence>
<organism evidence="3 4">
    <name type="scientific">Achromobacter aloeverae</name>
    <dbReference type="NCBI Taxonomy" id="1750518"/>
    <lineage>
        <taxon>Bacteria</taxon>
        <taxon>Pseudomonadati</taxon>
        <taxon>Pseudomonadota</taxon>
        <taxon>Betaproteobacteria</taxon>
        <taxon>Burkholderiales</taxon>
        <taxon>Alcaligenaceae</taxon>
        <taxon>Achromobacter</taxon>
    </lineage>
</organism>
<dbReference type="Pfam" id="PF03401">
    <property type="entry name" value="TctC"/>
    <property type="match status" value="1"/>
</dbReference>
<dbReference type="RefSeq" id="WP_129152086.1">
    <property type="nucleotide sequence ID" value="NZ_JBHSDO010000017.1"/>
</dbReference>
<dbReference type="CDD" id="cd07012">
    <property type="entry name" value="PBP2_Bug_TTT"/>
    <property type="match status" value="1"/>
</dbReference>
<dbReference type="AlphaFoldDB" id="A0A4Q1HFM8"/>
<protein>
    <recommendedName>
        <fullName evidence="5">Tripartite tricarboxylate transporter substrate binding protein</fullName>
    </recommendedName>
</protein>
<dbReference type="SUPFAM" id="SSF53850">
    <property type="entry name" value="Periplasmic binding protein-like II"/>
    <property type="match status" value="1"/>
</dbReference>
<dbReference type="PIRSF" id="PIRSF017082">
    <property type="entry name" value="YflP"/>
    <property type="match status" value="1"/>
</dbReference>
<dbReference type="InterPro" id="IPR005064">
    <property type="entry name" value="BUG"/>
</dbReference>
<evidence type="ECO:0000313" key="4">
    <source>
        <dbReference type="Proteomes" id="UP000290849"/>
    </source>
</evidence>
<comment type="similarity">
    <text evidence="1">Belongs to the UPF0065 (bug) family.</text>
</comment>
<sequence>MRKSALTLIALLASLCATLLPARGHAQAAYPDRPVRLVIPYAAGGSLDVVGRVLAEKFQASTGQTLIIDNRGGAAGQIAADYVARSQPDGYTLLLGTAAQTSIASAYFRKLPYDPLKDLVPVSLLVNTSNIVFVSKDFPATTMQQLRQQAQAHPGEISYGSPGNGSVSHLATALFEDRTGLKLLHVPYRGAAPALNDLAAGRISILFTLLASAKPLLDSGKVRALAVAGPARNPALPDVPTLKETGIEGADSGVWIGVMAPKGTPGAVIDKLNEVIMQALRAPDLRKRLADSGADLAPMGPQDFAAMLAQDAKTWKDVVAAAHIQTE</sequence>
<dbReference type="OrthoDB" id="8650393at2"/>
<proteinExistence type="inferred from homology"/>
<name>A0A4Q1HFM8_9BURK</name>
<dbReference type="EMBL" id="PYAL01000006">
    <property type="protein sequence ID" value="RXN85915.1"/>
    <property type="molecule type" value="Genomic_DNA"/>
</dbReference>